<evidence type="ECO:0000313" key="4">
    <source>
        <dbReference type="Proteomes" id="UP000197138"/>
    </source>
</evidence>
<gene>
    <name evidence="3" type="ORF">CDL15_Pgr009007</name>
</gene>
<comment type="caution">
    <text evidence="3">The sequence shown here is derived from an EMBL/GenBank/DDBJ whole genome shotgun (WGS) entry which is preliminary data.</text>
</comment>
<feature type="region of interest" description="Disordered" evidence="1">
    <location>
        <begin position="72"/>
        <end position="98"/>
    </location>
</feature>
<dbReference type="EMBL" id="MTKT01005615">
    <property type="protein sequence ID" value="OWM65417.1"/>
    <property type="molecule type" value="Genomic_DNA"/>
</dbReference>
<dbReference type="Proteomes" id="UP000197138">
    <property type="component" value="Unassembled WGS sequence"/>
</dbReference>
<name>A0A218VXV5_PUNGR</name>
<dbReference type="AlphaFoldDB" id="A0A218VXV5"/>
<feature type="signal peptide" evidence="2">
    <location>
        <begin position="1"/>
        <end position="30"/>
    </location>
</feature>
<proteinExistence type="predicted"/>
<keyword evidence="2" id="KW-0732">Signal</keyword>
<sequence>MNRLMTQKLALTVLVLHHLLIMGDFPAVSCLTDPTSTGVEKVMKKSSSEGCINGEIYGRKIGVGQPRSLRAYVKPSPPSPVVGKRSSMGNYAPPPPFY</sequence>
<protein>
    <submittedName>
        <fullName evidence="3">Uncharacterized protein</fullName>
    </submittedName>
</protein>
<accession>A0A218VXV5</accession>
<evidence type="ECO:0000313" key="3">
    <source>
        <dbReference type="EMBL" id="OWM65417.1"/>
    </source>
</evidence>
<evidence type="ECO:0000256" key="1">
    <source>
        <dbReference type="SAM" id="MobiDB-lite"/>
    </source>
</evidence>
<feature type="chain" id="PRO_5012645917" evidence="2">
    <location>
        <begin position="31"/>
        <end position="98"/>
    </location>
</feature>
<organism evidence="3 4">
    <name type="scientific">Punica granatum</name>
    <name type="common">Pomegranate</name>
    <dbReference type="NCBI Taxonomy" id="22663"/>
    <lineage>
        <taxon>Eukaryota</taxon>
        <taxon>Viridiplantae</taxon>
        <taxon>Streptophyta</taxon>
        <taxon>Embryophyta</taxon>
        <taxon>Tracheophyta</taxon>
        <taxon>Spermatophyta</taxon>
        <taxon>Magnoliopsida</taxon>
        <taxon>eudicotyledons</taxon>
        <taxon>Gunneridae</taxon>
        <taxon>Pentapetalae</taxon>
        <taxon>rosids</taxon>
        <taxon>malvids</taxon>
        <taxon>Myrtales</taxon>
        <taxon>Lythraceae</taxon>
        <taxon>Punica</taxon>
    </lineage>
</organism>
<reference evidence="4" key="1">
    <citation type="journal article" date="2017" name="Plant J.">
        <title>The pomegranate (Punica granatum L.) genome and the genomics of punicalagin biosynthesis.</title>
        <authorList>
            <person name="Qin G."/>
            <person name="Xu C."/>
            <person name="Ming R."/>
            <person name="Tang H."/>
            <person name="Guyot R."/>
            <person name="Kramer E.M."/>
            <person name="Hu Y."/>
            <person name="Yi X."/>
            <person name="Qi Y."/>
            <person name="Xu X."/>
            <person name="Gao Z."/>
            <person name="Pan H."/>
            <person name="Jian J."/>
            <person name="Tian Y."/>
            <person name="Yue Z."/>
            <person name="Xu Y."/>
        </authorList>
    </citation>
    <scope>NUCLEOTIDE SEQUENCE [LARGE SCALE GENOMIC DNA]</scope>
    <source>
        <strain evidence="4">cv. Dabenzi</strain>
    </source>
</reference>
<evidence type="ECO:0000256" key="2">
    <source>
        <dbReference type="SAM" id="SignalP"/>
    </source>
</evidence>